<dbReference type="PROSITE" id="PS01129">
    <property type="entry name" value="PSI_RLU"/>
    <property type="match status" value="1"/>
</dbReference>
<dbReference type="PANTHER" id="PTHR21600">
    <property type="entry name" value="MITOCHONDRIAL RNA PSEUDOURIDINE SYNTHASE"/>
    <property type="match status" value="1"/>
</dbReference>
<comment type="catalytic activity">
    <reaction evidence="1">
        <text>a uridine in RNA = a pseudouridine in RNA</text>
        <dbReference type="Rhea" id="RHEA:48348"/>
        <dbReference type="Rhea" id="RHEA-COMP:12068"/>
        <dbReference type="Rhea" id="RHEA-COMP:12069"/>
        <dbReference type="ChEBI" id="CHEBI:65314"/>
        <dbReference type="ChEBI" id="CHEBI:65315"/>
    </reaction>
</comment>
<evidence type="ECO:0000259" key="4">
    <source>
        <dbReference type="Pfam" id="PF00849"/>
    </source>
</evidence>
<evidence type="ECO:0000256" key="1">
    <source>
        <dbReference type="ARBA" id="ARBA00000073"/>
    </source>
</evidence>
<dbReference type="Gene3D" id="3.30.2350.10">
    <property type="entry name" value="Pseudouridine synthase"/>
    <property type="match status" value="1"/>
</dbReference>
<accession>A0ABT4MW06</accession>
<dbReference type="EMBL" id="JAPWIE010000004">
    <property type="protein sequence ID" value="MCZ4551183.1"/>
    <property type="molecule type" value="Genomic_DNA"/>
</dbReference>
<evidence type="ECO:0000313" key="6">
    <source>
        <dbReference type="Proteomes" id="UP001067235"/>
    </source>
</evidence>
<evidence type="ECO:0000256" key="2">
    <source>
        <dbReference type="ARBA" id="ARBA00031870"/>
    </source>
</evidence>
<dbReference type="SUPFAM" id="SSF55120">
    <property type="entry name" value="Pseudouridine synthase"/>
    <property type="match status" value="1"/>
</dbReference>
<dbReference type="InterPro" id="IPR006224">
    <property type="entry name" value="PsdUridine_synth_RluA-like_CS"/>
</dbReference>
<gene>
    <name evidence="5" type="ORF">O4213_14430</name>
</gene>
<evidence type="ECO:0000256" key="3">
    <source>
        <dbReference type="ARBA" id="ARBA00033164"/>
    </source>
</evidence>
<dbReference type="InterPro" id="IPR020103">
    <property type="entry name" value="PsdUridine_synth_cat_dom_sf"/>
</dbReference>
<dbReference type="InterPro" id="IPR050188">
    <property type="entry name" value="RluA_PseudoU_synthase"/>
</dbReference>
<reference evidence="5" key="1">
    <citation type="submission" date="2022-12" db="EMBL/GenBank/DDBJ databases">
        <authorList>
            <person name="Krivoruchko A.V."/>
            <person name="Elkin A."/>
        </authorList>
    </citation>
    <scope>NUCLEOTIDE SEQUENCE</scope>
    <source>
        <strain evidence="5">IEGM 1388</strain>
    </source>
</reference>
<dbReference type="Pfam" id="PF00849">
    <property type="entry name" value="PseudoU_synth_2"/>
    <property type="match status" value="1"/>
</dbReference>
<comment type="caution">
    <text evidence="5">The sequence shown here is derived from an EMBL/GenBank/DDBJ whole genome shotgun (WGS) entry which is preliminary data.</text>
</comment>
<dbReference type="RefSeq" id="WP_301571944.1">
    <property type="nucleotide sequence ID" value="NZ_JAPWIE010000004.1"/>
</dbReference>
<dbReference type="InterPro" id="IPR006145">
    <property type="entry name" value="PsdUridine_synth_RsuA/RluA"/>
</dbReference>
<proteinExistence type="predicted"/>
<organism evidence="5 6">
    <name type="scientific">Gordonia rubripertincta</name>
    <name type="common">Rhodococcus corallinus</name>
    <dbReference type="NCBI Taxonomy" id="36822"/>
    <lineage>
        <taxon>Bacteria</taxon>
        <taxon>Bacillati</taxon>
        <taxon>Actinomycetota</taxon>
        <taxon>Actinomycetes</taxon>
        <taxon>Mycobacteriales</taxon>
        <taxon>Gordoniaceae</taxon>
        <taxon>Gordonia</taxon>
    </lineage>
</organism>
<evidence type="ECO:0000313" key="5">
    <source>
        <dbReference type="EMBL" id="MCZ4551183.1"/>
    </source>
</evidence>
<keyword evidence="6" id="KW-1185">Reference proteome</keyword>
<name>A0ABT4MW06_GORRU</name>
<sequence length="305" mass="33344">MRNRRPAPLPLRDGVDATRVVLRSGEGTVGDAMLAAPACAGLTAADLWARAERGQVLDVSGERVDLAGPATPGRPIYFYRDLPTETEIPFELDIIHVDDDLVVVDKPHFLATMPRGAHVVQTALVRLRRQLDNPVLSPVHRLDRLTAGVLMFSARPAARAPYQQLFAERLVSKEYRARAPIAEGLDLPVTVRSRIMKDAGDLRARTEPGPENAISTIDLVDTAGDRGIYRLLPQTGRTHQLRVHMSGLGVPIDGDPLYPQVRPELAAAPDHGDFSEPLQLLAYAVEFDDPLSGARRRFVSGRSLG</sequence>
<feature type="domain" description="Pseudouridine synthase RsuA/RluA-like" evidence="4">
    <location>
        <begin position="100"/>
        <end position="246"/>
    </location>
</feature>
<protein>
    <recommendedName>
        <fullName evidence="2">RNA pseudouridylate synthase</fullName>
    </recommendedName>
    <alternativeName>
        <fullName evidence="3">RNA-uridine isomerase</fullName>
    </alternativeName>
</protein>
<dbReference type="Proteomes" id="UP001067235">
    <property type="component" value="Unassembled WGS sequence"/>
</dbReference>
<dbReference type="PANTHER" id="PTHR21600:SF84">
    <property type="entry name" value="PSEUDOURIDINE SYNTHASE RSUA_RLUA-LIKE DOMAIN-CONTAINING PROTEIN"/>
    <property type="match status" value="1"/>
</dbReference>